<accession>A0ACB8X2X6</accession>
<dbReference type="Proteomes" id="UP000831701">
    <property type="component" value="Chromosome 3"/>
</dbReference>
<gene>
    <name evidence="1" type="ORF">L3Q82_021239</name>
</gene>
<evidence type="ECO:0000313" key="2">
    <source>
        <dbReference type="Proteomes" id="UP000831701"/>
    </source>
</evidence>
<comment type="caution">
    <text evidence="1">The sequence shown here is derived from an EMBL/GenBank/DDBJ whole genome shotgun (WGS) entry which is preliminary data.</text>
</comment>
<reference evidence="1" key="1">
    <citation type="submission" date="2022-04" db="EMBL/GenBank/DDBJ databases">
        <title>Jade perch genome.</title>
        <authorList>
            <person name="Chao B."/>
        </authorList>
    </citation>
    <scope>NUCLEOTIDE SEQUENCE</scope>
    <source>
        <strain evidence="1">CB-2022</strain>
    </source>
</reference>
<keyword evidence="2" id="KW-1185">Reference proteome</keyword>
<name>A0ACB8X2X6_9TELE</name>
<sequence>MAVAGRTQLQDGTAAEQMQKVLFLCLQVVKRVDSRQAEEQAGSDAVTSVFVEKGKDVRLDVMKADVLEGLHMVSWSFNNTFVLVRFLPGRRKTEESAKVRLEFIWHPVSPVQLTVDSSSSDSCNLDVTCNTTDSHISGSFRCDTQTCSQEGGERSHFITSGTSLHIYLVNESIVCNYSNKVSWTMDIIMIGLFYPQSDGSDAVTHVFVQKGKDVRLDVMKADVLEGLHMVSWSFNKYICFDPVSPVQLTVDSVSSSSDSCNLDVTCNTTDSHISGSFRCDTQTCSQEGGERSHFITSGTSLHIYLVNESIVCNYSNKVSWTTDIIMIGLFCPQSDGKGIFYELLPASTDIDSSILLGQYQAGSLALTSTHPILSSVVGESVRLV</sequence>
<organism evidence="1 2">
    <name type="scientific">Scortum barcoo</name>
    <name type="common">barcoo grunter</name>
    <dbReference type="NCBI Taxonomy" id="214431"/>
    <lineage>
        <taxon>Eukaryota</taxon>
        <taxon>Metazoa</taxon>
        <taxon>Chordata</taxon>
        <taxon>Craniata</taxon>
        <taxon>Vertebrata</taxon>
        <taxon>Euteleostomi</taxon>
        <taxon>Actinopterygii</taxon>
        <taxon>Neopterygii</taxon>
        <taxon>Teleostei</taxon>
        <taxon>Neoteleostei</taxon>
        <taxon>Acanthomorphata</taxon>
        <taxon>Eupercaria</taxon>
        <taxon>Centrarchiformes</taxon>
        <taxon>Terapontoidei</taxon>
        <taxon>Terapontidae</taxon>
        <taxon>Scortum</taxon>
    </lineage>
</organism>
<proteinExistence type="predicted"/>
<protein>
    <submittedName>
        <fullName evidence="1">Uncharacterized protein</fullName>
    </submittedName>
</protein>
<dbReference type="EMBL" id="CM041533">
    <property type="protein sequence ID" value="KAI3374667.1"/>
    <property type="molecule type" value="Genomic_DNA"/>
</dbReference>
<evidence type="ECO:0000313" key="1">
    <source>
        <dbReference type="EMBL" id="KAI3374667.1"/>
    </source>
</evidence>